<keyword evidence="3" id="KW-1185">Reference proteome</keyword>
<dbReference type="AlphaFoldDB" id="A0A8S3X582"/>
<dbReference type="EMBL" id="CAJQZP010000898">
    <property type="protein sequence ID" value="CAG4994881.1"/>
    <property type="molecule type" value="Genomic_DNA"/>
</dbReference>
<accession>A0A8S3X582</accession>
<dbReference type="OrthoDB" id="6727224at2759"/>
<proteinExistence type="predicted"/>
<sequence length="497" mass="56931">MYWNCCEERFCFDKKIATYNLDDNVTSVYSNGITNMGASLDSVVTQQPHNNNHLPPTAVVGRELKELPIHADKIYEVFSKSLIFRDDHELKSRGSSDTLDDIETKSEPDYLSDRPNRTKVYFEDEVDSPVTDFEIMFKDELLASYDMFKIDEEEEEDKKSQDTEDGLTMSVSVKKQDVIKPSTVTLKGEPKMTTQNPVYEYDPISIVNLPLNLTLPRVESVKGILRQKNDIHRSDSTRTLERVDSGNKLLKSTLNRVESLKNIDPNKINKVLSRVPHRSASFLNIPEHLTPEKPPLIKSKSTVGVTSLTEHELKLSQLPDTPIIKSNNLPRFFADSPSLSEYKGETSLQSIKQKTELMFQENDFSMPRYYGVVKPPDSLPVHESKSMPDLRNPNSNAKVSKRLVKLRSKLKPLVIRKSSDERPSTFQSTLVATVNRRVCHKHLEDIYEYPRNRLSKLAIPVLFYQLSSPPWFCDQFQELCHFSGSISFRSLCNFDKT</sequence>
<feature type="region of interest" description="Disordered" evidence="1">
    <location>
        <begin position="91"/>
        <end position="110"/>
    </location>
</feature>
<dbReference type="Proteomes" id="UP000691718">
    <property type="component" value="Unassembled WGS sequence"/>
</dbReference>
<comment type="caution">
    <text evidence="2">The sequence shown here is derived from an EMBL/GenBank/DDBJ whole genome shotgun (WGS) entry which is preliminary data.</text>
</comment>
<evidence type="ECO:0000313" key="3">
    <source>
        <dbReference type="Proteomes" id="UP000691718"/>
    </source>
</evidence>
<evidence type="ECO:0000256" key="1">
    <source>
        <dbReference type="SAM" id="MobiDB-lite"/>
    </source>
</evidence>
<gene>
    <name evidence="2" type="ORF">PAPOLLO_LOCUS12699</name>
</gene>
<organism evidence="2 3">
    <name type="scientific">Parnassius apollo</name>
    <name type="common">Apollo butterfly</name>
    <name type="synonym">Papilio apollo</name>
    <dbReference type="NCBI Taxonomy" id="110799"/>
    <lineage>
        <taxon>Eukaryota</taxon>
        <taxon>Metazoa</taxon>
        <taxon>Ecdysozoa</taxon>
        <taxon>Arthropoda</taxon>
        <taxon>Hexapoda</taxon>
        <taxon>Insecta</taxon>
        <taxon>Pterygota</taxon>
        <taxon>Neoptera</taxon>
        <taxon>Endopterygota</taxon>
        <taxon>Lepidoptera</taxon>
        <taxon>Glossata</taxon>
        <taxon>Ditrysia</taxon>
        <taxon>Papilionoidea</taxon>
        <taxon>Papilionidae</taxon>
        <taxon>Parnassiinae</taxon>
        <taxon>Parnassini</taxon>
        <taxon>Parnassius</taxon>
        <taxon>Parnassius</taxon>
    </lineage>
</organism>
<reference evidence="2" key="1">
    <citation type="submission" date="2021-04" db="EMBL/GenBank/DDBJ databases">
        <authorList>
            <person name="Tunstrom K."/>
        </authorList>
    </citation>
    <scope>NUCLEOTIDE SEQUENCE</scope>
</reference>
<name>A0A8S3X582_PARAO</name>
<evidence type="ECO:0000313" key="2">
    <source>
        <dbReference type="EMBL" id="CAG4994881.1"/>
    </source>
</evidence>
<protein>
    <submittedName>
        <fullName evidence="2">(apollo) hypothetical protein</fullName>
    </submittedName>
</protein>